<feature type="region of interest" description="Disordered" evidence="1">
    <location>
        <begin position="156"/>
        <end position="208"/>
    </location>
</feature>
<proteinExistence type="predicted"/>
<evidence type="ECO:0000313" key="3">
    <source>
        <dbReference type="Proteomes" id="UP000503144"/>
    </source>
</evidence>
<reference evidence="2 3" key="2">
    <citation type="submission" date="2020-09" db="EMBL/GenBank/DDBJ databases">
        <authorList>
            <person name="Kittiwongwattana C."/>
        </authorList>
    </citation>
    <scope>NUCLEOTIDE SEQUENCE [LARGE SCALE GENOMIC DNA]</scope>
    <source>
        <strain evidence="2 3">1303</strain>
    </source>
</reference>
<name>A0ABX6TRH1_9BACT</name>
<dbReference type="Proteomes" id="UP000503144">
    <property type="component" value="Chromosome"/>
</dbReference>
<gene>
    <name evidence="2" type="ORF">HF324_33360</name>
</gene>
<dbReference type="InterPro" id="IPR028974">
    <property type="entry name" value="TSP_type-3_rpt"/>
</dbReference>
<keyword evidence="3" id="KW-1185">Reference proteome</keyword>
<dbReference type="SUPFAM" id="SSF103647">
    <property type="entry name" value="TSP type-3 repeat"/>
    <property type="match status" value="1"/>
</dbReference>
<organism evidence="2 3">
    <name type="scientific">Chitinophaga oryzae</name>
    <dbReference type="NCBI Taxonomy" id="2725414"/>
    <lineage>
        <taxon>Bacteria</taxon>
        <taxon>Pseudomonadati</taxon>
        <taxon>Bacteroidota</taxon>
        <taxon>Chitinophagia</taxon>
        <taxon>Chitinophagales</taxon>
        <taxon>Chitinophagaceae</taxon>
        <taxon>Chitinophaga</taxon>
    </lineage>
</organism>
<dbReference type="EMBL" id="CP051204">
    <property type="protein sequence ID" value="QOD67395.1"/>
    <property type="molecule type" value="Genomic_DNA"/>
</dbReference>
<protein>
    <submittedName>
        <fullName evidence="2">Thrombospondin type 3 repeat-containing protein</fullName>
    </submittedName>
</protein>
<evidence type="ECO:0000313" key="2">
    <source>
        <dbReference type="EMBL" id="QOD67395.1"/>
    </source>
</evidence>
<evidence type="ECO:0000256" key="1">
    <source>
        <dbReference type="SAM" id="MobiDB-lite"/>
    </source>
</evidence>
<feature type="compositionally biased region" description="Polar residues" evidence="1">
    <location>
        <begin position="156"/>
        <end position="180"/>
    </location>
</feature>
<reference evidence="3" key="1">
    <citation type="submission" date="2020-04" db="EMBL/GenBank/DDBJ databases">
        <authorList>
            <person name="Kittiwongwattana C."/>
        </authorList>
    </citation>
    <scope>NUCLEOTIDE SEQUENCE [LARGE SCALE GENOMIC DNA]</scope>
    <source>
        <strain evidence="3">1303</strain>
    </source>
</reference>
<sequence length="416" mass="45389">MSNLKNAKSFTHTLNYDPEWDTVHIREADSLFQVSVGRGMTNALSNRYNFIRPKYDLAQLYFLNDQRVQLTVPVGIDRMSGRILKMVVLKENKYKKIAFVEKEPTAAWFQTSGNGNYDEMTGTLRIFNSYGTLFKAYNVQNGLAISEIPVGGGTSIAQKSTSSKPLQKTSSSKPLQSTLAGESDPEWKDKDDDNDGVPNGVDKCPGTPANLWVGPDGCILTMDIDVVTVTANFNSGFVGFPQFYTLSPTPPGPIELESYPVDPPPAGGYTVTYNNRSVGPFGDLCGTYGMAKVGNAFTGQITNLREGFVNPTTGQNFIISWPNACITVTLKNTAIASSNEFVDAFNYAAWRVVQNLNDGVLSPVPSIVKEKLRQYTVEELERSCPGSKFTDGPCLLGVTVPVTAAKLYNPLTGNCE</sequence>
<accession>A0ABX6TRH1</accession>